<comment type="caution">
    <text evidence="2">The sequence shown here is derived from an EMBL/GenBank/DDBJ whole genome shotgun (WGS) entry which is preliminary data.</text>
</comment>
<keyword evidence="2" id="KW-0378">Hydrolase</keyword>
<dbReference type="Gene3D" id="3.40.960.10">
    <property type="entry name" value="VSR Endonuclease"/>
    <property type="match status" value="1"/>
</dbReference>
<evidence type="ECO:0000259" key="1">
    <source>
        <dbReference type="Pfam" id="PF04480"/>
    </source>
</evidence>
<reference evidence="2" key="1">
    <citation type="submission" date="2023-06" db="EMBL/GenBank/DDBJ databases">
        <title>lsaBGC provides a comprehensive framework for evolutionary analysis of biosynthetic gene clusters within focal taxa.</title>
        <authorList>
            <person name="Salamzade R."/>
            <person name="Sandstrom S."/>
            <person name="Kalan L.R."/>
        </authorList>
    </citation>
    <scope>NUCLEOTIDE SEQUENCE</scope>
    <source>
        <strain evidence="2">P3-SID899</strain>
    </source>
</reference>
<proteinExistence type="predicted"/>
<dbReference type="Proteomes" id="UP001205867">
    <property type="component" value="Unassembled WGS sequence"/>
</dbReference>
<dbReference type="AlphaFoldDB" id="A0AAP3AHB8"/>
<dbReference type="InterPro" id="IPR007569">
    <property type="entry name" value="DUF559"/>
</dbReference>
<keyword evidence="2" id="KW-0540">Nuclease</keyword>
<evidence type="ECO:0000313" key="3">
    <source>
        <dbReference type="Proteomes" id="UP001205867"/>
    </source>
</evidence>
<dbReference type="Pfam" id="PF04480">
    <property type="entry name" value="DUF559"/>
    <property type="match status" value="1"/>
</dbReference>
<accession>A0AAP3AHB8</accession>
<evidence type="ECO:0000313" key="2">
    <source>
        <dbReference type="EMBL" id="MCV7629106.1"/>
    </source>
</evidence>
<dbReference type="EMBL" id="JALXKZ020000013">
    <property type="protein sequence ID" value="MCV7629106.1"/>
    <property type="molecule type" value="Genomic_DNA"/>
</dbReference>
<dbReference type="GO" id="GO:0004519">
    <property type="term" value="F:endonuclease activity"/>
    <property type="evidence" value="ECO:0007669"/>
    <property type="project" value="UniProtKB-KW"/>
</dbReference>
<name>A0AAP3AHB8_MICLU</name>
<dbReference type="SUPFAM" id="SSF52980">
    <property type="entry name" value="Restriction endonuclease-like"/>
    <property type="match status" value="1"/>
</dbReference>
<keyword evidence="2" id="KW-0255">Endonuclease</keyword>
<protein>
    <submittedName>
        <fullName evidence="2">Endonuclease domain-containing protein</fullName>
    </submittedName>
</protein>
<feature type="domain" description="DUF559" evidence="1">
    <location>
        <begin position="250"/>
        <end position="298"/>
    </location>
</feature>
<sequence length="330" mass="36180">MPRSPAPLPPMRCGLDGLLRAPTVFSTPAAREAGVSAARLRRGDVVSLGWGLWGLRGVEPDPMDHVRALQDLHPEGVFSHVTAARALGLWLTGPLAADRSVHIATPRGHGTASRRAGICSHRLRADAPVRIVDGVRVTAPGWIFVDLAAQAGPLEHLVALGDSMVRTAPTEARRRRLPPGVTDVAELRAAVEERGRVRGIRAAREALELVRPGADSPQESRLRVRLVLDGVPEPAVNPCVRLATGQRLRVDLVWADAKVAVEYDGDQHRTDRRQWREDRERDAALRAEGWEVIRVTADVFRPGHWELFVRQLRGLVAARTPPGRVPPSWI</sequence>
<dbReference type="InterPro" id="IPR011335">
    <property type="entry name" value="Restrct_endonuc-II-like"/>
</dbReference>
<organism evidence="2 3">
    <name type="scientific">Micrococcus luteus</name>
    <name type="common">Micrococcus lysodeikticus</name>
    <dbReference type="NCBI Taxonomy" id="1270"/>
    <lineage>
        <taxon>Bacteria</taxon>
        <taxon>Bacillati</taxon>
        <taxon>Actinomycetota</taxon>
        <taxon>Actinomycetes</taxon>
        <taxon>Micrococcales</taxon>
        <taxon>Micrococcaceae</taxon>
        <taxon>Micrococcus</taxon>
    </lineage>
</organism>
<gene>
    <name evidence="2" type="ORF">M3A82_007105</name>
</gene>